<evidence type="ECO:0000313" key="2">
    <source>
        <dbReference type="EMBL" id="AAW76840.1"/>
    </source>
</evidence>
<reference evidence="2 3" key="1">
    <citation type="journal article" date="2005" name="Nucleic Acids Res.">
        <title>The genome sequence of Xanthomonas oryzae pathovar oryzae KACC10331, the bacterial blight pathogen of rice.</title>
        <authorList>
            <person name="Lee B.M."/>
            <person name="Park Y.J."/>
            <person name="Park D.S."/>
            <person name="Kang H.W."/>
            <person name="Kim J.G."/>
            <person name="Song E.S."/>
            <person name="Park I.C."/>
            <person name="Yoon U.H."/>
            <person name="Hahn J.H."/>
            <person name="Koo B.S."/>
            <person name="Lee G.B."/>
            <person name="Kim H."/>
            <person name="Park H.S."/>
            <person name="Yoon K.O."/>
            <person name="Kim J.H."/>
            <person name="Jung C.H."/>
            <person name="Koh N.H."/>
            <person name="Seo J.S."/>
            <person name="Go S.J."/>
        </authorList>
    </citation>
    <scope>NUCLEOTIDE SEQUENCE [LARGE SCALE GENOMIC DNA]</scope>
    <source>
        <strain evidence="3">KACC10331 / KXO85</strain>
    </source>
</reference>
<sequence>MAWCALCVGAETATSAKPALGAQGPGGELLGPAQTRADQAAGLSQQGRRARGGARLHRDVLQPRTPSRFNRRPAPPPPVAFERYYVQRGSCVSAEPWAYRRQLPRPPQHATSGVHRPLHESFQTSGRRTLALHELCPALTRTVVRSAINIRPIHLCDALPRRTQFLTNPRAKKKAGFHRPSRSRGTAAEAAVLQALLDDLGHHAGTDGTAAFADRETQAFVHRHRVDQRHRHLDVVARHHHLHPFRQINRARDVGGAKVQLRTVALEERGMTATFILRQHVDFGFELGVRLDRTRLAQHLATLDVVALGAAQQQTRVVARLTLVKQLAEHFHARHRGLLRRTDTDDFDFVAHLDDAALDTTSHHGAAARDREYVFHRHQERTIDVAGRLRDEGVERVDQLQDRRHADLALIAIQRQTRRTVDDWGVVAREVVLAEQLAHFHFD</sequence>
<gene>
    <name evidence="2" type="ordered locus">XOO3586</name>
</gene>
<evidence type="ECO:0000256" key="1">
    <source>
        <dbReference type="SAM" id="MobiDB-lite"/>
    </source>
</evidence>
<keyword evidence="3" id="KW-1185">Reference proteome</keyword>
<dbReference type="KEGG" id="xoo:XOO3586"/>
<protein>
    <submittedName>
        <fullName evidence="2">ISxac3 transposase</fullName>
    </submittedName>
</protein>
<dbReference type="HOGENOM" id="CLU_618131_0_0_6"/>
<dbReference type="AlphaFoldDB" id="Q5GWT1"/>
<evidence type="ECO:0000313" key="3">
    <source>
        <dbReference type="Proteomes" id="UP000006735"/>
    </source>
</evidence>
<dbReference type="AntiFam" id="ANF00225">
    <property type="entry name" value="Shadow ORF (opposite tuf)"/>
</dbReference>
<proteinExistence type="predicted"/>
<organism evidence="2 3">
    <name type="scientific">Xanthomonas oryzae pv. oryzae (strain KACC10331 / KXO85)</name>
    <dbReference type="NCBI Taxonomy" id="291331"/>
    <lineage>
        <taxon>Bacteria</taxon>
        <taxon>Pseudomonadati</taxon>
        <taxon>Pseudomonadota</taxon>
        <taxon>Gammaproteobacteria</taxon>
        <taxon>Lysobacterales</taxon>
        <taxon>Lysobacteraceae</taxon>
        <taxon>Xanthomonas</taxon>
    </lineage>
</organism>
<name>Q5GWT1_XANOR</name>
<dbReference type="EMBL" id="AE013598">
    <property type="protein sequence ID" value="AAW76840.1"/>
    <property type="molecule type" value="Genomic_DNA"/>
</dbReference>
<dbReference type="Proteomes" id="UP000006735">
    <property type="component" value="Chromosome"/>
</dbReference>
<feature type="region of interest" description="Disordered" evidence="1">
    <location>
        <begin position="17"/>
        <end position="76"/>
    </location>
</feature>
<accession>Q5GWT1</accession>